<evidence type="ECO:0000313" key="2">
    <source>
        <dbReference type="Proteomes" id="UP000499080"/>
    </source>
</evidence>
<accession>A0A4Y2B5E4</accession>
<organism evidence="1 2">
    <name type="scientific">Araneus ventricosus</name>
    <name type="common">Orbweaver spider</name>
    <name type="synonym">Epeira ventricosa</name>
    <dbReference type="NCBI Taxonomy" id="182803"/>
    <lineage>
        <taxon>Eukaryota</taxon>
        <taxon>Metazoa</taxon>
        <taxon>Ecdysozoa</taxon>
        <taxon>Arthropoda</taxon>
        <taxon>Chelicerata</taxon>
        <taxon>Arachnida</taxon>
        <taxon>Araneae</taxon>
        <taxon>Araneomorphae</taxon>
        <taxon>Entelegynae</taxon>
        <taxon>Araneoidea</taxon>
        <taxon>Araneidae</taxon>
        <taxon>Araneus</taxon>
    </lineage>
</organism>
<protein>
    <submittedName>
        <fullName evidence="1">Uncharacterized protein</fullName>
    </submittedName>
</protein>
<keyword evidence="2" id="KW-1185">Reference proteome</keyword>
<proteinExistence type="predicted"/>
<gene>
    <name evidence="1" type="ORF">AVEN_194779_1</name>
</gene>
<reference evidence="1 2" key="1">
    <citation type="journal article" date="2019" name="Sci. Rep.">
        <title>Orb-weaving spider Araneus ventricosus genome elucidates the spidroin gene catalogue.</title>
        <authorList>
            <person name="Kono N."/>
            <person name="Nakamura H."/>
            <person name="Ohtoshi R."/>
            <person name="Moran D.A.P."/>
            <person name="Shinohara A."/>
            <person name="Yoshida Y."/>
            <person name="Fujiwara M."/>
            <person name="Mori M."/>
            <person name="Tomita M."/>
            <person name="Arakawa K."/>
        </authorList>
    </citation>
    <scope>NUCLEOTIDE SEQUENCE [LARGE SCALE GENOMIC DNA]</scope>
</reference>
<comment type="caution">
    <text evidence="1">The sequence shown here is derived from an EMBL/GenBank/DDBJ whole genome shotgun (WGS) entry which is preliminary data.</text>
</comment>
<name>A0A4Y2B5E4_ARAVE</name>
<sequence length="179" mass="20559">MNTAEFQKIIFSQLLLSETIEYKKLRSRYTGFEHRPNVFKQDNEVPERIFAALLVSKLTSLHCQGRWFHGRHFSLEMSGTIASDNSKGQSGERFLVYHGQVNPMSPIAPQTARSTEAGPADFGRQCECFRKNVVPFFVDNLWGNHRCRPPGISVKNVTIPFCFYERKFTPGFEAMEFSL</sequence>
<dbReference type="EMBL" id="BGPR01000049">
    <property type="protein sequence ID" value="GBL86516.1"/>
    <property type="molecule type" value="Genomic_DNA"/>
</dbReference>
<evidence type="ECO:0000313" key="1">
    <source>
        <dbReference type="EMBL" id="GBL86516.1"/>
    </source>
</evidence>
<dbReference type="AlphaFoldDB" id="A0A4Y2B5E4"/>
<dbReference type="Proteomes" id="UP000499080">
    <property type="component" value="Unassembled WGS sequence"/>
</dbReference>